<dbReference type="Gramene" id="OBART01G08270.1">
    <property type="protein sequence ID" value="OBART01G08270.1"/>
    <property type="gene ID" value="OBART01G08270"/>
</dbReference>
<proteinExistence type="predicted"/>
<dbReference type="HOGENOM" id="CLU_3425365_0_0_1"/>
<reference evidence="1" key="1">
    <citation type="journal article" date="2009" name="Rice">
        <title>De Novo Next Generation Sequencing of Plant Genomes.</title>
        <authorList>
            <person name="Rounsley S."/>
            <person name="Marri P.R."/>
            <person name="Yu Y."/>
            <person name="He R."/>
            <person name="Sisneros N."/>
            <person name="Goicoechea J.L."/>
            <person name="Lee S.J."/>
            <person name="Angelova A."/>
            <person name="Kudrna D."/>
            <person name="Luo M."/>
            <person name="Affourtit J."/>
            <person name="Desany B."/>
            <person name="Knight J."/>
            <person name="Niazi F."/>
            <person name="Egholm M."/>
            <person name="Wing R.A."/>
        </authorList>
    </citation>
    <scope>NUCLEOTIDE SEQUENCE [LARGE SCALE GENOMIC DNA]</scope>
    <source>
        <strain evidence="1">cv. IRGC 105608</strain>
    </source>
</reference>
<dbReference type="EnsemblPlants" id="OBART01G08270.1">
    <property type="protein sequence ID" value="OBART01G08270.1"/>
    <property type="gene ID" value="OBART01G08270"/>
</dbReference>
<name>A0A0D3ELE6_9ORYZ</name>
<accession>A0A0D3ELE6</accession>
<sequence>MGRPLDLLGWAAYRWAFGWAGL</sequence>
<protein>
    <submittedName>
        <fullName evidence="1">Uncharacterized protein</fullName>
    </submittedName>
</protein>
<evidence type="ECO:0000313" key="2">
    <source>
        <dbReference type="Proteomes" id="UP000026960"/>
    </source>
</evidence>
<dbReference type="PaxDb" id="65489-OBART01G08270.1"/>
<organism evidence="1">
    <name type="scientific">Oryza barthii</name>
    <dbReference type="NCBI Taxonomy" id="65489"/>
    <lineage>
        <taxon>Eukaryota</taxon>
        <taxon>Viridiplantae</taxon>
        <taxon>Streptophyta</taxon>
        <taxon>Embryophyta</taxon>
        <taxon>Tracheophyta</taxon>
        <taxon>Spermatophyta</taxon>
        <taxon>Magnoliopsida</taxon>
        <taxon>Liliopsida</taxon>
        <taxon>Poales</taxon>
        <taxon>Poaceae</taxon>
        <taxon>BOP clade</taxon>
        <taxon>Oryzoideae</taxon>
        <taxon>Oryzeae</taxon>
        <taxon>Oryzinae</taxon>
        <taxon>Oryza</taxon>
    </lineage>
</organism>
<dbReference type="AlphaFoldDB" id="A0A0D3ELE6"/>
<dbReference type="Proteomes" id="UP000026960">
    <property type="component" value="Chromosome 1"/>
</dbReference>
<keyword evidence="2" id="KW-1185">Reference proteome</keyword>
<evidence type="ECO:0000313" key="1">
    <source>
        <dbReference type="EnsemblPlants" id="OBART01G08270.1"/>
    </source>
</evidence>
<reference evidence="1" key="2">
    <citation type="submission" date="2015-03" db="UniProtKB">
        <authorList>
            <consortium name="EnsemblPlants"/>
        </authorList>
    </citation>
    <scope>IDENTIFICATION</scope>
</reference>